<feature type="region of interest" description="Disordered" evidence="3">
    <location>
        <begin position="249"/>
        <end position="268"/>
    </location>
</feature>
<sequence>MSPPLSTALIPPKFLRPAFLTGSTPFRVSRAHPSVSYTLYIPEHAYNPDPSRSTSDDPVYSLPRLPLVVVVHGTGRNAEKCRDSFKEFADKHHVAILAPFFPAGMTSAIDLDSYKVLHTAQNFNSDQILLSIIDDEIATIWPGISTSKFFLVGYSGGGQFSLRMLYVHPERFQAVSIGAPGRPTFLDPSESWPDGIRDIQAVFGSGAKVDIDAIKAVPAIQLLCGTEDDFIHGGEEFMTFISKFKAGLTKSQDSGSNQSGADDPGLGVMKEGRLTGLSRLRDSWEYLGINARFDLVPGVAHEAHKVVPTIQDFLGPSVDAFRKQL</sequence>
<dbReference type="VEuPathDB" id="FungiDB:PV06_06584"/>
<evidence type="ECO:0008006" key="6">
    <source>
        <dbReference type="Google" id="ProtNLM"/>
    </source>
</evidence>
<keyword evidence="5" id="KW-1185">Reference proteome</keyword>
<evidence type="ECO:0000313" key="5">
    <source>
        <dbReference type="Proteomes" id="UP000053342"/>
    </source>
</evidence>
<dbReference type="PANTHER" id="PTHR43037:SF5">
    <property type="entry name" value="FERULOYL ESTERASE"/>
    <property type="match status" value="1"/>
</dbReference>
<name>A0A0D2DF06_9EURO</name>
<dbReference type="OrthoDB" id="2334691at2759"/>
<accession>A0A0D2DF06</accession>
<dbReference type="PANTHER" id="PTHR43037">
    <property type="entry name" value="UNNAMED PRODUCT-RELATED"/>
    <property type="match status" value="1"/>
</dbReference>
<keyword evidence="2" id="KW-0378">Hydrolase</keyword>
<dbReference type="GO" id="GO:0016787">
    <property type="term" value="F:hydrolase activity"/>
    <property type="evidence" value="ECO:0007669"/>
    <property type="project" value="UniProtKB-KW"/>
</dbReference>
<dbReference type="AlphaFoldDB" id="A0A0D2DF06"/>
<evidence type="ECO:0000313" key="4">
    <source>
        <dbReference type="EMBL" id="KIW40985.1"/>
    </source>
</evidence>
<reference evidence="4 5" key="1">
    <citation type="submission" date="2015-01" db="EMBL/GenBank/DDBJ databases">
        <title>The Genome Sequence of Exophiala oligosperma CBS72588.</title>
        <authorList>
            <consortium name="The Broad Institute Genomics Platform"/>
            <person name="Cuomo C."/>
            <person name="de Hoog S."/>
            <person name="Gorbushina A."/>
            <person name="Stielow B."/>
            <person name="Teixiera M."/>
            <person name="Abouelleil A."/>
            <person name="Chapman S.B."/>
            <person name="Priest M."/>
            <person name="Young S.K."/>
            <person name="Wortman J."/>
            <person name="Nusbaum C."/>
            <person name="Birren B."/>
        </authorList>
    </citation>
    <scope>NUCLEOTIDE SEQUENCE [LARGE SCALE GENOMIC DNA]</scope>
    <source>
        <strain evidence="4 5">CBS 72588</strain>
    </source>
</reference>
<protein>
    <recommendedName>
        <fullName evidence="6">Carboxylic ester hydrolase</fullName>
    </recommendedName>
</protein>
<dbReference type="HOGENOM" id="CLU_060128_0_0_1"/>
<organism evidence="4 5">
    <name type="scientific">Exophiala oligosperma</name>
    <dbReference type="NCBI Taxonomy" id="215243"/>
    <lineage>
        <taxon>Eukaryota</taxon>
        <taxon>Fungi</taxon>
        <taxon>Dikarya</taxon>
        <taxon>Ascomycota</taxon>
        <taxon>Pezizomycotina</taxon>
        <taxon>Eurotiomycetes</taxon>
        <taxon>Chaetothyriomycetidae</taxon>
        <taxon>Chaetothyriales</taxon>
        <taxon>Herpotrichiellaceae</taxon>
        <taxon>Exophiala</taxon>
    </lineage>
</organism>
<dbReference type="GeneID" id="27358658"/>
<dbReference type="EMBL" id="KN847337">
    <property type="protein sequence ID" value="KIW40985.1"/>
    <property type="molecule type" value="Genomic_DNA"/>
</dbReference>
<dbReference type="SUPFAM" id="SSF53474">
    <property type="entry name" value="alpha/beta-Hydrolases"/>
    <property type="match status" value="1"/>
</dbReference>
<keyword evidence="1" id="KW-0732">Signal</keyword>
<feature type="compositionally biased region" description="Polar residues" evidence="3">
    <location>
        <begin position="249"/>
        <end position="260"/>
    </location>
</feature>
<evidence type="ECO:0000256" key="3">
    <source>
        <dbReference type="SAM" id="MobiDB-lite"/>
    </source>
</evidence>
<evidence type="ECO:0000256" key="1">
    <source>
        <dbReference type="ARBA" id="ARBA00022729"/>
    </source>
</evidence>
<dbReference type="RefSeq" id="XP_016261201.1">
    <property type="nucleotide sequence ID" value="XM_016407721.1"/>
</dbReference>
<gene>
    <name evidence="4" type="ORF">PV06_06584</name>
</gene>
<dbReference type="InterPro" id="IPR029058">
    <property type="entry name" value="AB_hydrolase_fold"/>
</dbReference>
<dbReference type="InterPro" id="IPR050955">
    <property type="entry name" value="Plant_Biomass_Hydrol_Est"/>
</dbReference>
<evidence type="ECO:0000256" key="2">
    <source>
        <dbReference type="ARBA" id="ARBA00022801"/>
    </source>
</evidence>
<dbReference type="Proteomes" id="UP000053342">
    <property type="component" value="Unassembled WGS sequence"/>
</dbReference>
<proteinExistence type="predicted"/>
<dbReference type="Gene3D" id="3.40.50.1820">
    <property type="entry name" value="alpha/beta hydrolase"/>
    <property type="match status" value="1"/>
</dbReference>